<dbReference type="InterPro" id="IPR008271">
    <property type="entry name" value="Ser/Thr_kinase_AS"/>
</dbReference>
<feature type="domain" description="Protein kinase" evidence="7">
    <location>
        <begin position="37"/>
        <end position="313"/>
    </location>
</feature>
<evidence type="ECO:0000256" key="5">
    <source>
        <dbReference type="ARBA" id="ARBA00022840"/>
    </source>
</evidence>
<dbReference type="InterPro" id="IPR011009">
    <property type="entry name" value="Kinase-like_dom_sf"/>
</dbReference>
<dbReference type="GO" id="GO:0005737">
    <property type="term" value="C:cytoplasm"/>
    <property type="evidence" value="ECO:0007669"/>
    <property type="project" value="TreeGrafter"/>
</dbReference>
<feature type="region of interest" description="Disordered" evidence="6">
    <location>
        <begin position="408"/>
        <end position="448"/>
    </location>
</feature>
<protein>
    <recommendedName>
        <fullName evidence="7">Protein kinase domain-containing protein</fullName>
    </recommendedName>
</protein>
<name>A0AAU9WAZ3_9CNID</name>
<evidence type="ECO:0000256" key="2">
    <source>
        <dbReference type="ARBA" id="ARBA00022679"/>
    </source>
</evidence>
<evidence type="ECO:0000313" key="9">
    <source>
        <dbReference type="Proteomes" id="UP001159428"/>
    </source>
</evidence>
<dbReference type="GO" id="GO:0005524">
    <property type="term" value="F:ATP binding"/>
    <property type="evidence" value="ECO:0007669"/>
    <property type="project" value="UniProtKB-KW"/>
</dbReference>
<comment type="caution">
    <text evidence="8">The sequence shown here is derived from an EMBL/GenBank/DDBJ whole genome shotgun (WGS) entry which is preliminary data.</text>
</comment>
<dbReference type="EMBL" id="CALNXJ010000012">
    <property type="protein sequence ID" value="CAH3110587.1"/>
    <property type="molecule type" value="Genomic_DNA"/>
</dbReference>
<dbReference type="PROSITE" id="PS50011">
    <property type="entry name" value="PROTEIN_KINASE_DOM"/>
    <property type="match status" value="1"/>
</dbReference>
<dbReference type="FunFam" id="1.10.510.10:FF:000944">
    <property type="entry name" value="Testis-specific serine/threonine-protein kinase 5"/>
    <property type="match status" value="1"/>
</dbReference>
<feature type="compositionally biased region" description="Basic and acidic residues" evidence="6">
    <location>
        <begin position="602"/>
        <end position="613"/>
    </location>
</feature>
<dbReference type="GO" id="GO:0050321">
    <property type="term" value="F:tau-protein kinase activity"/>
    <property type="evidence" value="ECO:0007669"/>
    <property type="project" value="TreeGrafter"/>
</dbReference>
<dbReference type="InterPro" id="IPR000719">
    <property type="entry name" value="Prot_kinase_dom"/>
</dbReference>
<feature type="compositionally biased region" description="Polar residues" evidence="6">
    <location>
        <begin position="486"/>
        <end position="511"/>
    </location>
</feature>
<evidence type="ECO:0000259" key="7">
    <source>
        <dbReference type="PROSITE" id="PS50011"/>
    </source>
</evidence>
<evidence type="ECO:0000256" key="3">
    <source>
        <dbReference type="ARBA" id="ARBA00022741"/>
    </source>
</evidence>
<feature type="compositionally biased region" description="Polar residues" evidence="6">
    <location>
        <begin position="658"/>
        <end position="670"/>
    </location>
</feature>
<accession>A0AAU9WAZ3</accession>
<feature type="compositionally biased region" description="Polar residues" evidence="6">
    <location>
        <begin position="361"/>
        <end position="371"/>
    </location>
</feature>
<proteinExistence type="predicted"/>
<dbReference type="SMART" id="SM00220">
    <property type="entry name" value="S_TKc"/>
    <property type="match status" value="1"/>
</dbReference>
<dbReference type="Pfam" id="PF00069">
    <property type="entry name" value="Pkinase"/>
    <property type="match status" value="1"/>
</dbReference>
<keyword evidence="4" id="KW-0418">Kinase</keyword>
<feature type="region of interest" description="Disordered" evidence="6">
    <location>
        <begin position="349"/>
        <end position="386"/>
    </location>
</feature>
<feature type="compositionally biased region" description="Polar residues" evidence="6">
    <location>
        <begin position="525"/>
        <end position="539"/>
    </location>
</feature>
<feature type="region of interest" description="Disordered" evidence="6">
    <location>
        <begin position="572"/>
        <end position="615"/>
    </location>
</feature>
<reference evidence="8 9" key="1">
    <citation type="submission" date="2022-05" db="EMBL/GenBank/DDBJ databases">
        <authorList>
            <consortium name="Genoscope - CEA"/>
            <person name="William W."/>
        </authorList>
    </citation>
    <scope>NUCLEOTIDE SEQUENCE [LARGE SCALE GENOMIC DNA]</scope>
</reference>
<dbReference type="AlphaFoldDB" id="A0AAU9WAZ3"/>
<feature type="region of interest" description="Disordered" evidence="6">
    <location>
        <begin position="642"/>
        <end position="713"/>
    </location>
</feature>
<evidence type="ECO:0000256" key="6">
    <source>
        <dbReference type="SAM" id="MobiDB-lite"/>
    </source>
</evidence>
<keyword evidence="5" id="KW-0067">ATP-binding</keyword>
<dbReference type="GO" id="GO:0035556">
    <property type="term" value="P:intracellular signal transduction"/>
    <property type="evidence" value="ECO:0007669"/>
    <property type="project" value="TreeGrafter"/>
</dbReference>
<feature type="compositionally biased region" description="Polar residues" evidence="6">
    <location>
        <begin position="582"/>
        <end position="601"/>
    </location>
</feature>
<evidence type="ECO:0000313" key="8">
    <source>
        <dbReference type="EMBL" id="CAH3110587.1"/>
    </source>
</evidence>
<dbReference type="Gene3D" id="1.10.510.10">
    <property type="entry name" value="Transferase(Phosphotransferase) domain 1"/>
    <property type="match status" value="1"/>
</dbReference>
<dbReference type="PANTHER" id="PTHR24346">
    <property type="entry name" value="MAP/MICROTUBULE AFFINITY-REGULATING KINASE"/>
    <property type="match status" value="1"/>
</dbReference>
<sequence>MSTRAKRPLNGVRDSGFVGLRSSMTLDEVDCERRGYKLTKTVLGTGAYAKVKLAYVMESKVERDKRLASDLEEKGHNMVAIKVVCKKKAPPEYLSKFMPREIDSLNSTCRHHNVIQLYETFHTESKIYLVMEYASRGDLLDFINSRSRKGVGIGEELAKNLFRQIAEGVAHCHRRNVVHRDLKCENILLDQDNIVKVSDFGFATRYPTNKCKLLSTFCGSYAYAAPEILQAQKYDGKCADVWSMGVILFAMVCGRLPFNDKSLHSLIVQTKMKLAFPSRATCSAECQHIIRSILAWDPRKRITIPQLLTHVWLSGEILKVSSVNAQSTKERNPLTLTSIQREIERVLEKQKGSQPERLTPAKQTEVFSTPKTPVPKHGWSSSRNTPEPYTAAKLLHKRDYRLPTKSPAPEAIIIDSPGRETPSMDPPRSSTPCPRSFTPSPQPRMPKKPELAVKVAQLLTESGYQTRSTNLSRETYAIMNKALHASQRSAQTRNETRSTQRVWKYVTNSSSNKRRGVTPLEVSDVTPSPKSKNQTAANTNLTSVCLNTVAPDPPAKERLSKTVLPWRQMNLFQRDPARSPLMESNQTRGMSSTQAQTTTRQESARTSRSKEAQVTKTCKPYLMNLAIPNHSNASARVLRIPASTKDSVRHPKTKQKNSRNGSVLNRFNDQNGRERVNSGSPRNVSSTRGSQHGCTPDSTNKKRVRFLQDSRQN</sequence>
<dbReference type="PANTHER" id="PTHR24346:SF82">
    <property type="entry name" value="KP78A-RELATED"/>
    <property type="match status" value="1"/>
</dbReference>
<keyword evidence="1" id="KW-0723">Serine/threonine-protein kinase</keyword>
<dbReference type="PROSITE" id="PS00108">
    <property type="entry name" value="PROTEIN_KINASE_ST"/>
    <property type="match status" value="1"/>
</dbReference>
<keyword evidence="9" id="KW-1185">Reference proteome</keyword>
<keyword evidence="3" id="KW-0547">Nucleotide-binding</keyword>
<feature type="compositionally biased region" description="Polar residues" evidence="6">
    <location>
        <begin position="428"/>
        <end position="439"/>
    </location>
</feature>
<organism evidence="8 9">
    <name type="scientific">Pocillopora meandrina</name>
    <dbReference type="NCBI Taxonomy" id="46732"/>
    <lineage>
        <taxon>Eukaryota</taxon>
        <taxon>Metazoa</taxon>
        <taxon>Cnidaria</taxon>
        <taxon>Anthozoa</taxon>
        <taxon>Hexacorallia</taxon>
        <taxon>Scleractinia</taxon>
        <taxon>Astrocoeniina</taxon>
        <taxon>Pocilloporidae</taxon>
        <taxon>Pocillopora</taxon>
    </lineage>
</organism>
<feature type="region of interest" description="Disordered" evidence="6">
    <location>
        <begin position="485"/>
        <end position="539"/>
    </location>
</feature>
<keyword evidence="2" id="KW-0808">Transferase</keyword>
<dbReference type="SUPFAM" id="SSF56112">
    <property type="entry name" value="Protein kinase-like (PK-like)"/>
    <property type="match status" value="1"/>
</dbReference>
<evidence type="ECO:0000256" key="1">
    <source>
        <dbReference type="ARBA" id="ARBA00022527"/>
    </source>
</evidence>
<dbReference type="GO" id="GO:0000226">
    <property type="term" value="P:microtubule cytoskeleton organization"/>
    <property type="evidence" value="ECO:0007669"/>
    <property type="project" value="TreeGrafter"/>
</dbReference>
<feature type="compositionally biased region" description="Polar residues" evidence="6">
    <location>
        <begin position="677"/>
        <end position="698"/>
    </location>
</feature>
<dbReference type="Proteomes" id="UP001159428">
    <property type="component" value="Unassembled WGS sequence"/>
</dbReference>
<evidence type="ECO:0000256" key="4">
    <source>
        <dbReference type="ARBA" id="ARBA00022777"/>
    </source>
</evidence>
<gene>
    <name evidence="8" type="ORF">PMEA_00003741</name>
</gene>